<reference evidence="1" key="1">
    <citation type="submission" date="2020-10" db="EMBL/GenBank/DDBJ databases">
        <authorList>
            <person name="Gilroy R."/>
        </authorList>
    </citation>
    <scope>NUCLEOTIDE SEQUENCE</scope>
    <source>
        <strain evidence="1">CHK186-9395</strain>
    </source>
</reference>
<accession>A0A9D1NFT0</accession>
<dbReference type="Pfam" id="PF19614">
    <property type="entry name" value="DUF6119"/>
    <property type="match status" value="1"/>
</dbReference>
<evidence type="ECO:0000313" key="2">
    <source>
        <dbReference type="Proteomes" id="UP000886861"/>
    </source>
</evidence>
<gene>
    <name evidence="1" type="ORF">IAA62_04565</name>
</gene>
<proteinExistence type="predicted"/>
<sequence>MSNEEEKFRFKIFLVKDEFIDSQYIKDESELEHFCANGNTISYKRLKGKDPKWFTNFFGQESHGCFQTGIRGFFERKIQISDEKTVKFVITFGGAESLLDLNNFDSTFGRRIALNVENGFYQIKRDKISTTQSKTREDVVKIKNIGDFDIQYGLDLITSVIVKPKDDFFIQNKITGSNFVSFSFACTLDNIDELLINCYKESCKSEYLQKYDWIERIQEVVNDDLLIDKIKEEAFKAYMNRDFSKFWIAIKDVFDWENVSGFTIRHSRNRKLAYSSQDIDIDQFTQFITNNNISIESLNDFKNFKVDITFSADSETISQDYWSLFDCIYCEVQIENSNYVINGGKFYKIDTSYCNKINQEFEALVPIQPYPENSKTQREDEYINELCNEINYKDDLVNLDKVFVKFDDNIEICDIYDKKNKAFVHIKKDGASAHLSHLYAQAKVSARILCDNSNIAEINKVYKEKRNFELEPFNKNDVKIIMAIISNKKIDSTGKINLPFFSKINSILSKNEIERMGFTNVKFMFIHSSVPLNDKSRDQRVVANNL</sequence>
<comment type="caution">
    <text evidence="1">The sequence shown here is derived from an EMBL/GenBank/DDBJ whole genome shotgun (WGS) entry which is preliminary data.</text>
</comment>
<evidence type="ECO:0000313" key="1">
    <source>
        <dbReference type="EMBL" id="HIV01807.1"/>
    </source>
</evidence>
<reference evidence="1" key="2">
    <citation type="journal article" date="2021" name="PeerJ">
        <title>Extensive microbial diversity within the chicken gut microbiome revealed by metagenomics and culture.</title>
        <authorList>
            <person name="Gilroy R."/>
            <person name="Ravi A."/>
            <person name="Getino M."/>
            <person name="Pursley I."/>
            <person name="Horton D.L."/>
            <person name="Alikhan N.F."/>
            <person name="Baker D."/>
            <person name="Gharbi K."/>
            <person name="Hall N."/>
            <person name="Watson M."/>
            <person name="Adriaenssens E.M."/>
            <person name="Foster-Nyarko E."/>
            <person name="Jarju S."/>
            <person name="Secka A."/>
            <person name="Antonio M."/>
            <person name="Oren A."/>
            <person name="Chaudhuri R.R."/>
            <person name="La Ragione R."/>
            <person name="Hildebrand F."/>
            <person name="Pallen M.J."/>
        </authorList>
    </citation>
    <scope>NUCLEOTIDE SEQUENCE</scope>
    <source>
        <strain evidence="1">CHK186-9395</strain>
    </source>
</reference>
<protein>
    <submittedName>
        <fullName evidence="1">TIGR04141 family sporadically distributed protein</fullName>
    </submittedName>
</protein>
<organism evidence="1 2">
    <name type="scientific">Candidatus Caccopulliclostridium gallistercoris</name>
    <dbReference type="NCBI Taxonomy" id="2840719"/>
    <lineage>
        <taxon>Bacteria</taxon>
        <taxon>Bacillati</taxon>
        <taxon>Bacillota</taxon>
        <taxon>Clostridia</taxon>
        <taxon>Candidatus Caccopulliclostridium</taxon>
    </lineage>
</organism>
<dbReference type="NCBIfam" id="TIGR04141">
    <property type="entry name" value="TIGR04141 family sporadically distributed protein"/>
    <property type="match status" value="1"/>
</dbReference>
<dbReference type="Proteomes" id="UP000886861">
    <property type="component" value="Unassembled WGS sequence"/>
</dbReference>
<dbReference type="AlphaFoldDB" id="A0A9D1NFT0"/>
<name>A0A9D1NFT0_9FIRM</name>
<dbReference type="EMBL" id="DVOJ01000015">
    <property type="protein sequence ID" value="HIV01807.1"/>
    <property type="molecule type" value="Genomic_DNA"/>
</dbReference>
<dbReference type="InterPro" id="IPR026487">
    <property type="entry name" value="CHP04141"/>
</dbReference>